<proteinExistence type="predicted"/>
<evidence type="ECO:0000313" key="2">
    <source>
        <dbReference type="Proteomes" id="UP000428260"/>
    </source>
</evidence>
<protein>
    <submittedName>
        <fullName evidence="1">SRPBCC family protein</fullName>
    </submittedName>
</protein>
<organism evidence="1 2">
    <name type="scientific">Maribellus comscasis</name>
    <dbReference type="NCBI Taxonomy" id="2681766"/>
    <lineage>
        <taxon>Bacteria</taxon>
        <taxon>Pseudomonadati</taxon>
        <taxon>Bacteroidota</taxon>
        <taxon>Bacteroidia</taxon>
        <taxon>Marinilabiliales</taxon>
        <taxon>Prolixibacteraceae</taxon>
        <taxon>Maribellus</taxon>
    </lineage>
</organism>
<sequence length="149" mass="16986">MSLHKYVSDVKIIDQNEQVVFNYLSNFENLAAYLNSGLIEKITKQVPQVKITDFQSDRDSCKFKITGMGVAEIKIVNRDPFKTIKVESSGSLPLSFTFWIQLLPDDAFKTKMRLTLHAEMSMMIKMMAGNKLEEGINQLADTLSKLPYK</sequence>
<keyword evidence="2" id="KW-1185">Reference proteome</keyword>
<dbReference type="KEGG" id="mcos:GM418_06170"/>
<dbReference type="RefSeq" id="WP_158864211.1">
    <property type="nucleotide sequence ID" value="NZ_CP046401.1"/>
</dbReference>
<gene>
    <name evidence="1" type="ORF">GM418_06170</name>
</gene>
<dbReference type="SUPFAM" id="SSF55961">
    <property type="entry name" value="Bet v1-like"/>
    <property type="match status" value="1"/>
</dbReference>
<evidence type="ECO:0000313" key="1">
    <source>
        <dbReference type="EMBL" id="QGY43258.1"/>
    </source>
</evidence>
<reference evidence="1 2" key="1">
    <citation type="submission" date="2019-11" db="EMBL/GenBank/DDBJ databases">
        <authorList>
            <person name="Zheng R.K."/>
            <person name="Sun C.M."/>
        </authorList>
    </citation>
    <scope>NUCLEOTIDE SEQUENCE [LARGE SCALE GENOMIC DNA]</scope>
    <source>
        <strain evidence="1 2">WC007</strain>
    </source>
</reference>
<name>A0A6I6JQC6_9BACT</name>
<dbReference type="Proteomes" id="UP000428260">
    <property type="component" value="Chromosome"/>
</dbReference>
<dbReference type="EMBL" id="CP046401">
    <property type="protein sequence ID" value="QGY43258.1"/>
    <property type="molecule type" value="Genomic_DNA"/>
</dbReference>
<dbReference type="AlphaFoldDB" id="A0A6I6JQC6"/>
<accession>A0A6I6JQC6</accession>